<reference evidence="1" key="1">
    <citation type="submission" date="2021-02" db="EMBL/GenBank/DDBJ databases">
        <authorList>
            <person name="Nowell W R."/>
        </authorList>
    </citation>
    <scope>NUCLEOTIDE SEQUENCE</scope>
</reference>
<evidence type="ECO:0000313" key="1">
    <source>
        <dbReference type="EMBL" id="CAF0793140.1"/>
    </source>
</evidence>
<dbReference type="AlphaFoldDB" id="A0A813S0W6"/>
<gene>
    <name evidence="1" type="ORF">EDS130_LOCUS4449</name>
</gene>
<sequence>MGVYNTCYHRSLSIVTLLLSEIDLFYTAWYHTEYAVSFSARKYTTFGMDFTKNWFHTGYLKEHFGDICQKKIKAELADYDGQQLDTLILYEH</sequence>
<dbReference type="EMBL" id="CAJNOJ010000012">
    <property type="protein sequence ID" value="CAF0793140.1"/>
    <property type="molecule type" value="Genomic_DNA"/>
</dbReference>
<protein>
    <submittedName>
        <fullName evidence="1">Uncharacterized protein</fullName>
    </submittedName>
</protein>
<name>A0A813S0W6_ADIRI</name>
<organism evidence="1 2">
    <name type="scientific">Adineta ricciae</name>
    <name type="common">Rotifer</name>
    <dbReference type="NCBI Taxonomy" id="249248"/>
    <lineage>
        <taxon>Eukaryota</taxon>
        <taxon>Metazoa</taxon>
        <taxon>Spiralia</taxon>
        <taxon>Gnathifera</taxon>
        <taxon>Rotifera</taxon>
        <taxon>Eurotatoria</taxon>
        <taxon>Bdelloidea</taxon>
        <taxon>Adinetida</taxon>
        <taxon>Adinetidae</taxon>
        <taxon>Adineta</taxon>
    </lineage>
</organism>
<proteinExistence type="predicted"/>
<accession>A0A813S0W6</accession>
<evidence type="ECO:0000313" key="2">
    <source>
        <dbReference type="Proteomes" id="UP000663852"/>
    </source>
</evidence>
<dbReference type="Proteomes" id="UP000663852">
    <property type="component" value="Unassembled WGS sequence"/>
</dbReference>
<comment type="caution">
    <text evidence="1">The sequence shown here is derived from an EMBL/GenBank/DDBJ whole genome shotgun (WGS) entry which is preliminary data.</text>
</comment>